<dbReference type="GO" id="GO:0004370">
    <property type="term" value="F:glycerol kinase activity"/>
    <property type="evidence" value="ECO:0007669"/>
    <property type="project" value="TreeGrafter"/>
</dbReference>
<name>A0A1S7FY74_9LIST</name>
<feature type="binding site" evidence="8">
    <location>
        <position position="400"/>
    </location>
    <ligand>
        <name>ATP</name>
        <dbReference type="ChEBI" id="CHEBI:30616"/>
    </ligand>
</feature>
<comment type="similarity">
    <text evidence="8">Belongs to the rhamnulokinase family.</text>
</comment>
<dbReference type="InterPro" id="IPR018485">
    <property type="entry name" value="FGGY_C"/>
</dbReference>
<evidence type="ECO:0000256" key="3">
    <source>
        <dbReference type="ARBA" id="ARBA00022741"/>
    </source>
</evidence>
<evidence type="ECO:0000313" key="13">
    <source>
        <dbReference type="Proteomes" id="UP000223060"/>
    </source>
</evidence>
<dbReference type="Proteomes" id="UP000223060">
    <property type="component" value="Chromosome"/>
</dbReference>
<dbReference type="InterPro" id="IPR018484">
    <property type="entry name" value="FGGY_N"/>
</dbReference>
<evidence type="ECO:0000313" key="12">
    <source>
        <dbReference type="EMBL" id="AQY52362.1"/>
    </source>
</evidence>
<dbReference type="CDD" id="cd07771">
    <property type="entry name" value="ASKHA_NBD_FGGY_RhaB-like"/>
    <property type="match status" value="1"/>
</dbReference>
<comment type="similarity">
    <text evidence="1">Belongs to the FGGY kinase family.</text>
</comment>
<accession>A0A1S7FY74</accession>
<dbReference type="GO" id="GO:0005524">
    <property type="term" value="F:ATP binding"/>
    <property type="evidence" value="ECO:0007669"/>
    <property type="project" value="UniProtKB-KW"/>
</dbReference>
<evidence type="ECO:0000256" key="1">
    <source>
        <dbReference type="ARBA" id="ARBA00009156"/>
    </source>
</evidence>
<dbReference type="InterPro" id="IPR043129">
    <property type="entry name" value="ATPase_NBD"/>
</dbReference>
<dbReference type="GO" id="GO:0019301">
    <property type="term" value="P:rhamnose catabolic process"/>
    <property type="evidence" value="ECO:0007669"/>
    <property type="project" value="UniProtKB-UniRule"/>
</dbReference>
<evidence type="ECO:0000256" key="5">
    <source>
        <dbReference type="ARBA" id="ARBA00022840"/>
    </source>
</evidence>
<keyword evidence="5 8" id="KW-0067">ATP-binding</keyword>
<feature type="binding site" evidence="8">
    <location>
        <begin position="233"/>
        <end position="235"/>
    </location>
    <ligand>
        <name>substrate</name>
    </ligand>
</feature>
<protein>
    <recommendedName>
        <fullName evidence="8 9">Rhamnulokinase</fullName>
        <shortName evidence="8">RhaB</shortName>
        <ecNumber evidence="8 9">2.7.1.5</ecNumber>
    </recommendedName>
    <alternativeName>
        <fullName evidence="8">ATP:L-rhamnulose phosphotransferase</fullName>
    </alternativeName>
    <alternativeName>
        <fullName evidence="8">L-rhamnulose 1-kinase</fullName>
    </alternativeName>
    <alternativeName>
        <fullName evidence="8">Rhamnulose kinase</fullName>
    </alternativeName>
</protein>
<dbReference type="InterPro" id="IPR013449">
    <property type="entry name" value="Rhamnulokinase"/>
</dbReference>
<dbReference type="UniPathway" id="UPA00541">
    <property type="reaction ID" value="UER00602"/>
</dbReference>
<dbReference type="Gene3D" id="3.30.420.40">
    <property type="match status" value="2"/>
</dbReference>
<keyword evidence="7 8" id="KW-0684">Rhamnose metabolism</keyword>
<evidence type="ECO:0000256" key="2">
    <source>
        <dbReference type="ARBA" id="ARBA00022679"/>
    </source>
</evidence>
<feature type="binding site" evidence="8">
    <location>
        <position position="301"/>
    </location>
    <ligand>
        <name>ATP</name>
        <dbReference type="ChEBI" id="CHEBI:30616"/>
    </ligand>
</feature>
<comment type="catalytic activity">
    <reaction evidence="8">
        <text>L-rhamnulose + ATP = L-rhamnulose 1-phosphate + ADP + H(+)</text>
        <dbReference type="Rhea" id="RHEA:20117"/>
        <dbReference type="ChEBI" id="CHEBI:15378"/>
        <dbReference type="ChEBI" id="CHEBI:17897"/>
        <dbReference type="ChEBI" id="CHEBI:30616"/>
        <dbReference type="ChEBI" id="CHEBI:58313"/>
        <dbReference type="ChEBI" id="CHEBI:456216"/>
        <dbReference type="EC" id="2.7.1.5"/>
    </reaction>
</comment>
<evidence type="ECO:0000259" key="10">
    <source>
        <dbReference type="Pfam" id="PF00370"/>
    </source>
</evidence>
<comment type="pathway">
    <text evidence="8">Carbohydrate degradation; L-rhamnose degradation; glycerone phosphate from L-rhamnose: step 2/3.</text>
</comment>
<dbReference type="GO" id="GO:0005829">
    <property type="term" value="C:cytosol"/>
    <property type="evidence" value="ECO:0007669"/>
    <property type="project" value="TreeGrafter"/>
</dbReference>
<dbReference type="SUPFAM" id="SSF53067">
    <property type="entry name" value="Actin-like ATPase domain"/>
    <property type="match status" value="2"/>
</dbReference>
<dbReference type="EC" id="2.7.1.5" evidence="8 9"/>
<dbReference type="EMBL" id="CP011102">
    <property type="protein sequence ID" value="AQY52362.1"/>
    <property type="molecule type" value="Genomic_DNA"/>
</dbReference>
<feature type="binding site" evidence="8">
    <location>
        <position position="78"/>
    </location>
    <ligand>
        <name>substrate</name>
    </ligand>
</feature>
<dbReference type="AlphaFoldDB" id="A0A1S7FY74"/>
<sequence length="486" mass="53428">MKHVAVDVGASSGRLLLGELVAGKIELTEIHRFHNGFVEVDGKCIWNIDHIFTNIMVGLEKLKKTGVTRCTLGIDTWAVDYCLLDQEGKRLHEVVSYRDKRTDFAMDAVLAEVSAADIYAKTGIQFLQFNSLYQLYMEDAGLKARTNGVMMVPDYLGYLLTGKRVTEVTNASSTQMLNLHTKQFDVDLLDLVGLDAGQFARFVKPGEMLGKISAEWHEKYDLPDCDVITVATHDTASAVLGAPGVGDDWAFLSSGTWSLLGAELANPINSAEAFAANYTNEWGAYDTFRFLKNIMGLWLIQEVARMQDYAYSYAELAELAAREEPFGVLIGVDDYRFLNPTDMIAEIQAYCMETGQEIPQTPGKLARVIYDSLAIQYAIQIEQLQALTGREIKHLHIIGGGANIAILNQLTADLTGITVHAGPTEATGLGNLAVQLIASGEAEDISAVRELIRKSTPLTTYTPGDGVNMMEIRAMYKNISGKQEAF</sequence>
<dbReference type="GO" id="GO:0006071">
    <property type="term" value="P:glycerol metabolic process"/>
    <property type="evidence" value="ECO:0007669"/>
    <property type="project" value="TreeGrafter"/>
</dbReference>
<evidence type="ECO:0000256" key="7">
    <source>
        <dbReference type="ARBA" id="ARBA00023308"/>
    </source>
</evidence>
<keyword evidence="2 8" id="KW-0808">Transferase</keyword>
<dbReference type="KEGG" id="lwi:UE46_15975"/>
<keyword evidence="4 8" id="KW-0418">Kinase</keyword>
<evidence type="ECO:0000256" key="4">
    <source>
        <dbReference type="ARBA" id="ARBA00022777"/>
    </source>
</evidence>
<gene>
    <name evidence="8" type="primary">rhaB</name>
    <name evidence="12" type="ORF">UE46_15975</name>
</gene>
<feature type="active site" description="Proton acceptor" evidence="8">
    <location>
        <position position="234"/>
    </location>
</feature>
<dbReference type="PANTHER" id="PTHR10196:SF93">
    <property type="entry name" value="L-RHAMNULOKINASE"/>
    <property type="match status" value="1"/>
</dbReference>
<comment type="cofactor">
    <cofactor evidence="8">
        <name>Mg(2+)</name>
        <dbReference type="ChEBI" id="CHEBI:18420"/>
    </cofactor>
</comment>
<evidence type="ECO:0000256" key="8">
    <source>
        <dbReference type="HAMAP-Rule" id="MF_01535"/>
    </source>
</evidence>
<dbReference type="NCBIfam" id="TIGR02627">
    <property type="entry name" value="rhamnulo_kin"/>
    <property type="match status" value="1"/>
</dbReference>
<evidence type="ECO:0000259" key="11">
    <source>
        <dbReference type="Pfam" id="PF02782"/>
    </source>
</evidence>
<keyword evidence="8" id="KW-0460">Magnesium</keyword>
<dbReference type="PANTHER" id="PTHR10196">
    <property type="entry name" value="SUGAR KINASE"/>
    <property type="match status" value="1"/>
</dbReference>
<keyword evidence="3 8" id="KW-0547">Nucleotide-binding</keyword>
<keyword evidence="6" id="KW-1015">Disulfide bond</keyword>
<comment type="caution">
    <text evidence="8">Lacks conserved residue(s) required for the propagation of feature annotation.</text>
</comment>
<dbReference type="HAMAP" id="MF_01535">
    <property type="entry name" value="Rhamnulokinase"/>
    <property type="match status" value="1"/>
</dbReference>
<keyword evidence="13" id="KW-1185">Reference proteome</keyword>
<reference evidence="13" key="1">
    <citation type="submission" date="2015-03" db="EMBL/GenBank/DDBJ databases">
        <authorList>
            <person name="Ferrari E."/>
            <person name="Walter M.C."/>
            <person name="Huptas C."/>
            <person name="Scherer S."/>
            <person name="Mueller-Herbst S."/>
        </authorList>
    </citation>
    <scope>NUCLEOTIDE SEQUENCE [LARGE SCALE GENOMIC DNA]</scope>
    <source>
        <strain evidence="13">LWP01</strain>
    </source>
</reference>
<dbReference type="GO" id="GO:0008993">
    <property type="term" value="F:rhamnulokinase activity"/>
    <property type="evidence" value="ECO:0007669"/>
    <property type="project" value="UniProtKB-UniRule"/>
</dbReference>
<feature type="binding site" evidence="8">
    <location>
        <position position="256"/>
    </location>
    <ligand>
        <name>ATP</name>
        <dbReference type="ChEBI" id="CHEBI:30616"/>
    </ligand>
</feature>
<organism evidence="12 13">
    <name type="scientific">Listeria weihenstephanensis</name>
    <dbReference type="NCBI Taxonomy" id="1006155"/>
    <lineage>
        <taxon>Bacteria</taxon>
        <taxon>Bacillati</taxon>
        <taxon>Bacillota</taxon>
        <taxon>Bacilli</taxon>
        <taxon>Bacillales</taxon>
        <taxon>Listeriaceae</taxon>
        <taxon>Listeria</taxon>
    </lineage>
</organism>
<evidence type="ECO:0000256" key="6">
    <source>
        <dbReference type="ARBA" id="ARBA00023157"/>
    </source>
</evidence>
<feature type="binding site" evidence="8">
    <location>
        <begin position="10"/>
        <end position="14"/>
    </location>
    <ligand>
        <name>ATP</name>
        <dbReference type="ChEBI" id="CHEBI:30616"/>
    </ligand>
</feature>
<dbReference type="Pfam" id="PF00370">
    <property type="entry name" value="FGGY_N"/>
    <property type="match status" value="1"/>
</dbReference>
<feature type="binding site" evidence="8">
    <location>
        <position position="293"/>
    </location>
    <ligand>
        <name>substrate</name>
    </ligand>
</feature>
<feature type="domain" description="Carbohydrate kinase FGGY N-terminal" evidence="10">
    <location>
        <begin position="4"/>
        <end position="241"/>
    </location>
</feature>
<evidence type="ECO:0000256" key="9">
    <source>
        <dbReference type="NCBIfam" id="TIGR02627"/>
    </source>
</evidence>
<dbReference type="Pfam" id="PF02782">
    <property type="entry name" value="FGGY_C"/>
    <property type="match status" value="1"/>
</dbReference>
<dbReference type="RefSeq" id="WP_036060952.1">
    <property type="nucleotide sequence ID" value="NZ_CP011102.1"/>
</dbReference>
<proteinExistence type="inferred from homology"/>
<comment type="function">
    <text evidence="8">Involved in the catabolism of L-rhamnose (6-deoxy-L-mannose). Catalyzes the transfer of the gamma-phosphate group from ATP to the 1-hydroxyl group of L-rhamnulose to yield L-rhamnulose 1-phosphate.</text>
</comment>
<feature type="domain" description="Carbohydrate kinase FGGY C-terminal" evidence="11">
    <location>
        <begin position="251"/>
        <end position="438"/>
    </location>
</feature>